<proteinExistence type="predicted"/>
<feature type="transmembrane region" description="Helical" evidence="2">
    <location>
        <begin position="94"/>
        <end position="116"/>
    </location>
</feature>
<feature type="region of interest" description="Disordered" evidence="1">
    <location>
        <begin position="131"/>
        <end position="154"/>
    </location>
</feature>
<feature type="region of interest" description="Disordered" evidence="1">
    <location>
        <begin position="52"/>
        <end position="84"/>
    </location>
</feature>
<name>A0ABU8N5W9_9PSEU</name>
<keyword evidence="2" id="KW-1133">Transmembrane helix</keyword>
<sequence>MDGPAAEQGTDVTHGGSPGRGGPWLRSLVGRLAVVACLVVGGLLVSAQLPDPGPARAADPVSAADPAPAPAPYGGALDAPDPGGSFDESQVLEVAMLALGSLNGLAFAAVVIVSRFRGSSAAETRRALMTRTARGVPSGPRPRRIGGTRHRNAV</sequence>
<keyword evidence="2" id="KW-0472">Membrane</keyword>
<gene>
    <name evidence="3" type="ORF">WCD41_15180</name>
</gene>
<reference evidence="3 4" key="1">
    <citation type="submission" date="2024-03" db="EMBL/GenBank/DDBJ databases">
        <title>Actinomycetospora sp. OC33-EN06, a novel actinomycete isolated from wild orchid (Aerides multiflora).</title>
        <authorList>
            <person name="Suriyachadkun C."/>
        </authorList>
    </citation>
    <scope>NUCLEOTIDE SEQUENCE [LARGE SCALE GENOMIC DNA]</scope>
    <source>
        <strain evidence="3 4">OC33-EN06</strain>
    </source>
</reference>
<comment type="caution">
    <text evidence="3">The sequence shown here is derived from an EMBL/GenBank/DDBJ whole genome shotgun (WGS) entry which is preliminary data.</text>
</comment>
<dbReference type="Proteomes" id="UP001370100">
    <property type="component" value="Unassembled WGS sequence"/>
</dbReference>
<accession>A0ABU8N5W9</accession>
<feature type="region of interest" description="Disordered" evidence="1">
    <location>
        <begin position="1"/>
        <end position="20"/>
    </location>
</feature>
<feature type="transmembrane region" description="Helical" evidence="2">
    <location>
        <begin position="28"/>
        <end position="49"/>
    </location>
</feature>
<keyword evidence="4" id="KW-1185">Reference proteome</keyword>
<feature type="compositionally biased region" description="Low complexity" evidence="1">
    <location>
        <begin position="54"/>
        <end position="84"/>
    </location>
</feature>
<evidence type="ECO:0000256" key="1">
    <source>
        <dbReference type="SAM" id="MobiDB-lite"/>
    </source>
</evidence>
<evidence type="ECO:0000256" key="2">
    <source>
        <dbReference type="SAM" id="Phobius"/>
    </source>
</evidence>
<dbReference type="EMBL" id="JBBEGL010000004">
    <property type="protein sequence ID" value="MEJ2887800.1"/>
    <property type="molecule type" value="Genomic_DNA"/>
</dbReference>
<feature type="compositionally biased region" description="Basic residues" evidence="1">
    <location>
        <begin position="141"/>
        <end position="154"/>
    </location>
</feature>
<evidence type="ECO:0000313" key="3">
    <source>
        <dbReference type="EMBL" id="MEJ2887800.1"/>
    </source>
</evidence>
<evidence type="ECO:0000313" key="4">
    <source>
        <dbReference type="Proteomes" id="UP001370100"/>
    </source>
</evidence>
<protein>
    <submittedName>
        <fullName evidence="3">Uncharacterized protein</fullName>
    </submittedName>
</protein>
<keyword evidence="2" id="KW-0812">Transmembrane</keyword>
<dbReference type="RefSeq" id="WP_337714291.1">
    <property type="nucleotide sequence ID" value="NZ_JBBEGL010000004.1"/>
</dbReference>
<organism evidence="3 4">
    <name type="scientific">Actinomycetospora aeridis</name>
    <dbReference type="NCBI Taxonomy" id="3129231"/>
    <lineage>
        <taxon>Bacteria</taxon>
        <taxon>Bacillati</taxon>
        <taxon>Actinomycetota</taxon>
        <taxon>Actinomycetes</taxon>
        <taxon>Pseudonocardiales</taxon>
        <taxon>Pseudonocardiaceae</taxon>
        <taxon>Actinomycetospora</taxon>
    </lineage>
</organism>